<comment type="caution">
    <text evidence="2">The sequence shown here is derived from an EMBL/GenBank/DDBJ whole genome shotgun (WGS) entry which is preliminary data.</text>
</comment>
<dbReference type="Proteomes" id="UP000265520">
    <property type="component" value="Unassembled WGS sequence"/>
</dbReference>
<reference evidence="2 3" key="1">
    <citation type="journal article" date="2018" name="Front. Plant Sci.">
        <title>Red Clover (Trifolium pratense) and Zigzag Clover (T. medium) - A Picture of Genomic Similarities and Differences.</title>
        <authorList>
            <person name="Dluhosova J."/>
            <person name="Istvanek J."/>
            <person name="Nedelnik J."/>
            <person name="Repkova J."/>
        </authorList>
    </citation>
    <scope>NUCLEOTIDE SEQUENCE [LARGE SCALE GENOMIC DNA]</scope>
    <source>
        <strain evidence="3">cv. 10/8</strain>
        <tissue evidence="2">Leaf</tissue>
    </source>
</reference>
<feature type="non-terminal residue" evidence="2">
    <location>
        <position position="20"/>
    </location>
</feature>
<evidence type="ECO:0000313" key="3">
    <source>
        <dbReference type="Proteomes" id="UP000265520"/>
    </source>
</evidence>
<feature type="region of interest" description="Disordered" evidence="1">
    <location>
        <begin position="1"/>
        <end position="20"/>
    </location>
</feature>
<organism evidence="2 3">
    <name type="scientific">Trifolium medium</name>
    <dbReference type="NCBI Taxonomy" id="97028"/>
    <lineage>
        <taxon>Eukaryota</taxon>
        <taxon>Viridiplantae</taxon>
        <taxon>Streptophyta</taxon>
        <taxon>Embryophyta</taxon>
        <taxon>Tracheophyta</taxon>
        <taxon>Spermatophyta</taxon>
        <taxon>Magnoliopsida</taxon>
        <taxon>eudicotyledons</taxon>
        <taxon>Gunneridae</taxon>
        <taxon>Pentapetalae</taxon>
        <taxon>rosids</taxon>
        <taxon>fabids</taxon>
        <taxon>Fabales</taxon>
        <taxon>Fabaceae</taxon>
        <taxon>Papilionoideae</taxon>
        <taxon>50 kb inversion clade</taxon>
        <taxon>NPAAA clade</taxon>
        <taxon>Hologalegina</taxon>
        <taxon>IRL clade</taxon>
        <taxon>Trifolieae</taxon>
        <taxon>Trifolium</taxon>
    </lineage>
</organism>
<dbReference type="AlphaFoldDB" id="A0A392TNS1"/>
<sequence>MSDPWLRGNGKRWILSPQPE</sequence>
<dbReference type="EMBL" id="LXQA010601481">
    <property type="protein sequence ID" value="MCI61535.1"/>
    <property type="molecule type" value="Genomic_DNA"/>
</dbReference>
<name>A0A392TNS1_9FABA</name>
<evidence type="ECO:0000256" key="1">
    <source>
        <dbReference type="SAM" id="MobiDB-lite"/>
    </source>
</evidence>
<evidence type="ECO:0000313" key="2">
    <source>
        <dbReference type="EMBL" id="MCI61535.1"/>
    </source>
</evidence>
<keyword evidence="3" id="KW-1185">Reference proteome</keyword>
<accession>A0A392TNS1</accession>
<protein>
    <submittedName>
        <fullName evidence="2">Uncharacterized protein</fullName>
    </submittedName>
</protein>
<proteinExistence type="predicted"/>